<organism evidence="3 4">
    <name type="scientific">Neorhizobium lilium</name>
    <dbReference type="NCBI Taxonomy" id="2503024"/>
    <lineage>
        <taxon>Bacteria</taxon>
        <taxon>Pseudomonadati</taxon>
        <taxon>Pseudomonadota</taxon>
        <taxon>Alphaproteobacteria</taxon>
        <taxon>Hyphomicrobiales</taxon>
        <taxon>Rhizobiaceae</taxon>
        <taxon>Rhizobium/Agrobacterium group</taxon>
        <taxon>Neorhizobium</taxon>
    </lineage>
</organism>
<comment type="caution">
    <text evidence="3">The sequence shown here is derived from an EMBL/GenBank/DDBJ whole genome shotgun (WGS) entry which is preliminary data.</text>
</comment>
<keyword evidence="4" id="KW-1185">Reference proteome</keyword>
<gene>
    <name evidence="3" type="ORF">EPK99_06370</name>
</gene>
<name>A0A3S3RUB6_9HYPH</name>
<sequence length="678" mass="72981">MHLAKSFGARCCMEKFKMGLLRDLGRHAWRKWKVDGVSASGAHPPTAEEIFAFVDAVDLGVSGAAAGLVRSATLAGLPAGTRVGQPGEVTGDNVDKGAYTWNGSAWVKVGELIDPETVVALNDRVDSVEDERTATAISADGDLQLGLRDEAGNTFAGWRKSDGRPVAATAAGLKPYPSPQLLDPLSGRGYNTYGALGQALPGSTGNPVNAALKDSTAIFVLVLMGQSLMEGMNNAAAGTDLPFSTTNDRPSNVLMLNTGRYVTDGQRGTSFVPLVESDSGFGPRETMSYSMARHLLEFTLFATGVQPTILVINAAKGGRSLRQLKRGSSYWANMLQGLRDAQAIAEKQGRRLIAVPVWSQGQAEYNEGGSVAETEHWLRTMLRGFREDVHAITLQREFPPMFLDVFSNSIAPNDIGSSAWPQAYKSFLEGQPTFAPAAIAAGNLWNDPNFCVVGTDYQFSRSGLNNTFTGIHLDSHGYFLKGQMFARAIYAELFGPGWMPTRIIKAEWYSTTQLDVWFSRNIIVDTAGQVTPPDSSVVVGNYLGLKYWDSSGSPPTITGHAMINDKQRLDAAYIWNVVGNTAARDQLTAMAVTGMRLTLSGASTGVRKSLNLATYKDGFYLESAHTTQCPDGPAHGARSCIRAVEPSVSLPTDQWGVGGHFEYDWAIPQMINLTGVQA</sequence>
<dbReference type="OrthoDB" id="8421934at2"/>
<feature type="domain" description="Sialate O-acetylesterase" evidence="2">
    <location>
        <begin position="220"/>
        <end position="394"/>
    </location>
</feature>
<dbReference type="Pfam" id="PF03629">
    <property type="entry name" value="SASA"/>
    <property type="match status" value="1"/>
</dbReference>
<dbReference type="EMBL" id="SBIP01000002">
    <property type="protein sequence ID" value="RWX78254.1"/>
    <property type="molecule type" value="Genomic_DNA"/>
</dbReference>
<dbReference type="RefSeq" id="WP_128442232.1">
    <property type="nucleotide sequence ID" value="NZ_SBIP01000002.1"/>
</dbReference>
<proteinExistence type="predicted"/>
<dbReference type="SUPFAM" id="SSF52266">
    <property type="entry name" value="SGNH hydrolase"/>
    <property type="match status" value="1"/>
</dbReference>
<protein>
    <recommendedName>
        <fullName evidence="2">Sialate O-acetylesterase domain-containing protein</fullName>
    </recommendedName>
</protein>
<dbReference type="InterPro" id="IPR036514">
    <property type="entry name" value="SGNH_hydro_sf"/>
</dbReference>
<evidence type="ECO:0000256" key="1">
    <source>
        <dbReference type="ARBA" id="ARBA00022801"/>
    </source>
</evidence>
<keyword evidence="1" id="KW-0378">Hydrolase</keyword>
<accession>A0A3S3RUB6</accession>
<dbReference type="InterPro" id="IPR005181">
    <property type="entry name" value="SASA"/>
</dbReference>
<dbReference type="Proteomes" id="UP000287687">
    <property type="component" value="Unassembled WGS sequence"/>
</dbReference>
<dbReference type="AlphaFoldDB" id="A0A3S3RUB6"/>
<dbReference type="Gene3D" id="3.40.50.1110">
    <property type="entry name" value="SGNH hydrolase"/>
    <property type="match status" value="1"/>
</dbReference>
<evidence type="ECO:0000313" key="4">
    <source>
        <dbReference type="Proteomes" id="UP000287687"/>
    </source>
</evidence>
<evidence type="ECO:0000259" key="2">
    <source>
        <dbReference type="Pfam" id="PF03629"/>
    </source>
</evidence>
<reference evidence="3 4" key="1">
    <citation type="submission" date="2019-01" db="EMBL/GenBank/DDBJ databases">
        <title>The draft genome of Rhizobium sp. 24NR.</title>
        <authorList>
            <person name="Liu L."/>
            <person name="Liang L."/>
            <person name="Shi S."/>
            <person name="Xu L."/>
            <person name="Wang X."/>
            <person name="Li L."/>
            <person name="Zhang X."/>
        </authorList>
    </citation>
    <scope>NUCLEOTIDE SEQUENCE [LARGE SCALE GENOMIC DNA]</scope>
    <source>
        <strain evidence="3 4">24NR</strain>
    </source>
</reference>
<dbReference type="GO" id="GO:0016788">
    <property type="term" value="F:hydrolase activity, acting on ester bonds"/>
    <property type="evidence" value="ECO:0007669"/>
    <property type="project" value="UniProtKB-ARBA"/>
</dbReference>
<evidence type="ECO:0000313" key="3">
    <source>
        <dbReference type="EMBL" id="RWX78254.1"/>
    </source>
</evidence>